<feature type="region of interest" description="Disordered" evidence="8">
    <location>
        <begin position="784"/>
        <end position="833"/>
    </location>
</feature>
<evidence type="ECO:0000256" key="2">
    <source>
        <dbReference type="ARBA" id="ARBA00022723"/>
    </source>
</evidence>
<evidence type="ECO:0000256" key="7">
    <source>
        <dbReference type="ARBA" id="ARBA00023242"/>
    </source>
</evidence>
<evidence type="ECO:0000256" key="6">
    <source>
        <dbReference type="ARBA" id="ARBA00023163"/>
    </source>
</evidence>
<keyword evidence="2" id="KW-0479">Metal-binding</keyword>
<evidence type="ECO:0000313" key="12">
    <source>
        <dbReference type="Proteomes" id="UP000001744"/>
    </source>
</evidence>
<dbReference type="InterPro" id="IPR007219">
    <property type="entry name" value="XnlR_reg_dom"/>
</dbReference>
<dbReference type="eggNOG" id="ENOG502QSY2">
    <property type="taxonomic scope" value="Eukaryota"/>
</dbReference>
<evidence type="ECO:0000313" key="10">
    <source>
        <dbReference type="EMBL" id="EEB09594.1"/>
    </source>
</evidence>
<keyword evidence="3" id="KW-0862">Zinc</keyword>
<dbReference type="GO" id="GO:0001227">
    <property type="term" value="F:DNA-binding transcription repressor activity, RNA polymerase II-specific"/>
    <property type="evidence" value="ECO:0007669"/>
    <property type="project" value="EnsemblFungi"/>
</dbReference>
<gene>
    <name evidence="11" type="primary">ntu1</name>
    <name evidence="10" type="ORF">SJAG_05343</name>
</gene>
<dbReference type="InterPro" id="IPR051711">
    <property type="entry name" value="Stress_Response_Reg"/>
</dbReference>
<keyword evidence="6" id="KW-0804">Transcription</keyword>
<keyword evidence="4" id="KW-0805">Transcription regulation</keyword>
<feature type="compositionally biased region" description="Polar residues" evidence="8">
    <location>
        <begin position="795"/>
        <end position="806"/>
    </location>
</feature>
<dbReference type="PROSITE" id="PS50048">
    <property type="entry name" value="ZN2_CY6_FUNGAL_2"/>
    <property type="match status" value="1"/>
</dbReference>
<dbReference type="STRING" id="402676.B6K7U0"/>
<keyword evidence="12" id="KW-1185">Reference proteome</keyword>
<feature type="compositionally biased region" description="Low complexity" evidence="8">
    <location>
        <begin position="784"/>
        <end position="794"/>
    </location>
</feature>
<protein>
    <submittedName>
        <fullName evidence="10">Transcription factor</fullName>
    </submittedName>
</protein>
<dbReference type="Pfam" id="PF04082">
    <property type="entry name" value="Fungal_trans"/>
    <property type="match status" value="1"/>
</dbReference>
<evidence type="ECO:0000256" key="3">
    <source>
        <dbReference type="ARBA" id="ARBA00022833"/>
    </source>
</evidence>
<sequence>MSSSNDSSLTRRQRVLKACDECHRKKVKCDGQRPCSHCVAYNYECTFGQPFKRLRNMPEKYVQFLELRLKFLSQLAQAKLPNFKPGVPGSASSAQGNARSANAQKKVNVRELETLFDRYGQLSLQDDGSADFRGNSSGFVFMKNIRDNIHRFPTPKDGSNEHLPFTTPKVTDEKPYRYLPPMPSEDLSSEKTMPHIQLPSYEEARNMVNLLFLNDHFLVHFHHIPSFFSQLKKFYQTGCKGGSFHSLLVSTLCVAYMYVSSSEDSSCFHRAYEYYVYLRCTFQWGDCYSIEAVQTLLSISLFALFSSRLSQAYTIIDDALLCCHELGLHRELPSVPPQEARLCKRIFWSVYVMASYVSTILGLPFGIEDEDIDQGLPTVFETNVSLGNTPPVLIASEAMNLDVFVQHVSLARILSHFVRKVYPIDMGSVPREMIFYRPFLHYIESANEQSTEEADESHMFALSCAKSAERVVVLLNALLELTPPSRVYSNLYAGYYSVMTLTLCATFTKTNEVLHHSFIQNAKTGYAALNTIYRNIPYGSTILDALNEMLQEYDFTAQSQRSIRADNFGHSNVHTPIMPVSGNQKMNTHVQNSSSQAHEYPTPMQPSYPVEYAPMATQLTNSVLSQPLVKAFDPLPPGNLQQLPGFQPTFGYGPRVPMANETTNAGIHGIIQPPTKPSSNASGSVPIPPASTLLGAQPMMPPYGNNMWEMGYAADYPPAFSGRPLQDGRLPPSISANPAFPLSSIQPFPPMFALPQNMRQYMHYGSEVYASPMMPYSIQTSSSAATTQNAPPSSILASPTSANVQTNNSIGSSSNGNSSGPLSIDATHMFRRS</sequence>
<dbReference type="SMART" id="SM00066">
    <property type="entry name" value="GAL4"/>
    <property type="match status" value="1"/>
</dbReference>
<dbReference type="PANTHER" id="PTHR47540">
    <property type="entry name" value="THIAMINE REPRESSIBLE GENES REGULATORY PROTEIN THI5"/>
    <property type="match status" value="1"/>
</dbReference>
<dbReference type="JaponicusDB" id="SJAG_05343">
    <property type="gene designation" value="ntu1"/>
</dbReference>
<evidence type="ECO:0000256" key="8">
    <source>
        <dbReference type="SAM" id="MobiDB-lite"/>
    </source>
</evidence>
<dbReference type="Proteomes" id="UP000001744">
    <property type="component" value="Unassembled WGS sequence"/>
</dbReference>
<dbReference type="RefSeq" id="XP_002175887.1">
    <property type="nucleotide sequence ID" value="XM_002175851.1"/>
</dbReference>
<organism evidence="10 12">
    <name type="scientific">Schizosaccharomyces japonicus (strain yFS275 / FY16936)</name>
    <name type="common">Fission yeast</name>
    <dbReference type="NCBI Taxonomy" id="402676"/>
    <lineage>
        <taxon>Eukaryota</taxon>
        <taxon>Fungi</taxon>
        <taxon>Dikarya</taxon>
        <taxon>Ascomycota</taxon>
        <taxon>Taphrinomycotina</taxon>
        <taxon>Schizosaccharomycetes</taxon>
        <taxon>Schizosaccharomycetales</taxon>
        <taxon>Schizosaccharomycetaceae</taxon>
        <taxon>Schizosaccharomyces</taxon>
    </lineage>
</organism>
<dbReference type="CDD" id="cd12148">
    <property type="entry name" value="fungal_TF_MHR"/>
    <property type="match status" value="1"/>
</dbReference>
<comment type="subcellular location">
    <subcellularLocation>
        <location evidence="1">Nucleus</location>
    </subcellularLocation>
</comment>
<dbReference type="PROSITE" id="PS00463">
    <property type="entry name" value="ZN2_CY6_FUNGAL_1"/>
    <property type="match status" value="1"/>
</dbReference>
<dbReference type="GO" id="GO:0003677">
    <property type="term" value="F:DNA binding"/>
    <property type="evidence" value="ECO:0007669"/>
    <property type="project" value="UniProtKB-KW"/>
</dbReference>
<dbReference type="InterPro" id="IPR001138">
    <property type="entry name" value="Zn2Cys6_DnaBD"/>
</dbReference>
<name>B6K7U0_SCHJY</name>
<dbReference type="GO" id="GO:0006351">
    <property type="term" value="P:DNA-templated transcription"/>
    <property type="evidence" value="ECO:0007669"/>
    <property type="project" value="InterPro"/>
</dbReference>
<evidence type="ECO:0000313" key="11">
    <source>
        <dbReference type="JaponicusDB" id="SJAG_05343"/>
    </source>
</evidence>
<feature type="domain" description="Zn(2)-C6 fungal-type" evidence="9">
    <location>
        <begin position="18"/>
        <end position="47"/>
    </location>
</feature>
<dbReference type="GO" id="GO:0005634">
    <property type="term" value="C:nucleus"/>
    <property type="evidence" value="ECO:0000318"/>
    <property type="project" value="GO_Central"/>
</dbReference>
<feature type="compositionally biased region" description="Low complexity" evidence="8">
    <location>
        <begin position="807"/>
        <end position="820"/>
    </location>
</feature>
<dbReference type="VEuPathDB" id="FungiDB:SJAG_05343"/>
<evidence type="ECO:0000259" key="9">
    <source>
        <dbReference type="PROSITE" id="PS50048"/>
    </source>
</evidence>
<dbReference type="Pfam" id="PF00172">
    <property type="entry name" value="Zn_clus"/>
    <property type="match status" value="1"/>
</dbReference>
<dbReference type="EMBL" id="KE651168">
    <property type="protein sequence ID" value="EEB09594.1"/>
    <property type="molecule type" value="Genomic_DNA"/>
</dbReference>
<dbReference type="GeneID" id="7049392"/>
<dbReference type="SMART" id="SM00906">
    <property type="entry name" value="Fungal_trans"/>
    <property type="match status" value="1"/>
</dbReference>
<dbReference type="OMA" id="CCHELGL"/>
<evidence type="ECO:0000256" key="5">
    <source>
        <dbReference type="ARBA" id="ARBA00023125"/>
    </source>
</evidence>
<keyword evidence="5" id="KW-0238">DNA-binding</keyword>
<reference evidence="10 12" key="1">
    <citation type="journal article" date="2011" name="Science">
        <title>Comparative functional genomics of the fission yeasts.</title>
        <authorList>
            <person name="Rhind N."/>
            <person name="Chen Z."/>
            <person name="Yassour M."/>
            <person name="Thompson D.A."/>
            <person name="Haas B.J."/>
            <person name="Habib N."/>
            <person name="Wapinski I."/>
            <person name="Roy S."/>
            <person name="Lin M.F."/>
            <person name="Heiman D.I."/>
            <person name="Young S.K."/>
            <person name="Furuya K."/>
            <person name="Guo Y."/>
            <person name="Pidoux A."/>
            <person name="Chen H.M."/>
            <person name="Robbertse B."/>
            <person name="Goldberg J.M."/>
            <person name="Aoki K."/>
            <person name="Bayne E.H."/>
            <person name="Berlin A.M."/>
            <person name="Desjardins C.A."/>
            <person name="Dobbs E."/>
            <person name="Dukaj L."/>
            <person name="Fan L."/>
            <person name="FitzGerald M.G."/>
            <person name="French C."/>
            <person name="Gujja S."/>
            <person name="Hansen K."/>
            <person name="Keifenheim D."/>
            <person name="Levin J.Z."/>
            <person name="Mosher R.A."/>
            <person name="Mueller C.A."/>
            <person name="Pfiffner J."/>
            <person name="Priest M."/>
            <person name="Russ C."/>
            <person name="Smialowska A."/>
            <person name="Swoboda P."/>
            <person name="Sykes S.M."/>
            <person name="Vaughn M."/>
            <person name="Vengrova S."/>
            <person name="Yoder R."/>
            <person name="Zeng Q."/>
            <person name="Allshire R."/>
            <person name="Baulcombe D."/>
            <person name="Birren B.W."/>
            <person name="Brown W."/>
            <person name="Ekwall K."/>
            <person name="Kellis M."/>
            <person name="Leatherwood J."/>
            <person name="Levin H."/>
            <person name="Margalit H."/>
            <person name="Martienssen R."/>
            <person name="Nieduszynski C.A."/>
            <person name="Spatafora J.W."/>
            <person name="Friedman N."/>
            <person name="Dalgaard J.Z."/>
            <person name="Baumann P."/>
            <person name="Niki H."/>
            <person name="Regev A."/>
            <person name="Nusbaum C."/>
        </authorList>
    </citation>
    <scope>NUCLEOTIDE SEQUENCE [LARGE SCALE GENOMIC DNA]</scope>
    <source>
        <strain evidence="12">yFS275 / FY16936</strain>
    </source>
</reference>
<dbReference type="HOGENOM" id="CLU_342607_0_0_1"/>
<dbReference type="SUPFAM" id="SSF57701">
    <property type="entry name" value="Zn2/Cys6 DNA-binding domain"/>
    <property type="match status" value="1"/>
</dbReference>
<dbReference type="GO" id="GO:0045944">
    <property type="term" value="P:positive regulation of transcription by RNA polymerase II"/>
    <property type="evidence" value="ECO:0000318"/>
    <property type="project" value="GO_Central"/>
</dbReference>
<dbReference type="OrthoDB" id="422427at2759"/>
<dbReference type="GO" id="GO:0008270">
    <property type="term" value="F:zinc ion binding"/>
    <property type="evidence" value="ECO:0007669"/>
    <property type="project" value="InterPro"/>
</dbReference>
<accession>B6K7U0</accession>
<dbReference type="PANTHER" id="PTHR47540:SF1">
    <property type="entry name" value="ACTIVATOR OF STRESS GENES 1-RELATED"/>
    <property type="match status" value="1"/>
</dbReference>
<evidence type="ECO:0000256" key="1">
    <source>
        <dbReference type="ARBA" id="ARBA00004123"/>
    </source>
</evidence>
<keyword evidence="7" id="KW-0539">Nucleus</keyword>
<evidence type="ECO:0000256" key="4">
    <source>
        <dbReference type="ARBA" id="ARBA00023015"/>
    </source>
</evidence>
<dbReference type="CDD" id="cd00067">
    <property type="entry name" value="GAL4"/>
    <property type="match status" value="1"/>
</dbReference>
<proteinExistence type="predicted"/>
<dbReference type="AlphaFoldDB" id="B6K7U0"/>
<dbReference type="InterPro" id="IPR036864">
    <property type="entry name" value="Zn2-C6_fun-type_DNA-bd_sf"/>
</dbReference>
<dbReference type="Gene3D" id="4.10.240.10">
    <property type="entry name" value="Zn(2)-C6 fungal-type DNA-binding domain"/>
    <property type="match status" value="1"/>
</dbReference>